<sequence length="72" mass="7837">MKTMHFKTNINCGSCVRGVTPALDGKAGITDWKVDLESEDRILTVRTNDQLTEDEVAAVVADGGFEAKPVDR</sequence>
<feature type="domain" description="HMA" evidence="1">
    <location>
        <begin position="1"/>
        <end position="68"/>
    </location>
</feature>
<keyword evidence="3" id="KW-1185">Reference proteome</keyword>
<dbReference type="SUPFAM" id="SSF55008">
    <property type="entry name" value="HMA, heavy metal-associated domain"/>
    <property type="match status" value="1"/>
</dbReference>
<dbReference type="RefSeq" id="WP_238749396.1">
    <property type="nucleotide sequence ID" value="NZ_CAKLPZ010000001.1"/>
</dbReference>
<dbReference type="PROSITE" id="PS50846">
    <property type="entry name" value="HMA_2"/>
    <property type="match status" value="1"/>
</dbReference>
<dbReference type="InterPro" id="IPR006121">
    <property type="entry name" value="HMA_dom"/>
</dbReference>
<dbReference type="Proteomes" id="UP000837803">
    <property type="component" value="Unassembled WGS sequence"/>
</dbReference>
<dbReference type="CDD" id="cd00371">
    <property type="entry name" value="HMA"/>
    <property type="match status" value="1"/>
</dbReference>
<accession>A0ABN8EZA3</accession>
<name>A0ABN8EZA3_9BACT</name>
<organism evidence="2 3">
    <name type="scientific">Neolewinella maritima</name>
    <dbReference type="NCBI Taxonomy" id="1383882"/>
    <lineage>
        <taxon>Bacteria</taxon>
        <taxon>Pseudomonadati</taxon>
        <taxon>Bacteroidota</taxon>
        <taxon>Saprospiria</taxon>
        <taxon>Saprospirales</taxon>
        <taxon>Lewinellaceae</taxon>
        <taxon>Neolewinella</taxon>
    </lineage>
</organism>
<proteinExistence type="predicted"/>
<evidence type="ECO:0000313" key="3">
    <source>
        <dbReference type="Proteomes" id="UP000837803"/>
    </source>
</evidence>
<evidence type="ECO:0000313" key="2">
    <source>
        <dbReference type="EMBL" id="CAH0999201.1"/>
    </source>
</evidence>
<dbReference type="InterPro" id="IPR036163">
    <property type="entry name" value="HMA_dom_sf"/>
</dbReference>
<evidence type="ECO:0000259" key="1">
    <source>
        <dbReference type="PROSITE" id="PS50846"/>
    </source>
</evidence>
<reference evidence="2" key="1">
    <citation type="submission" date="2021-12" db="EMBL/GenBank/DDBJ databases">
        <authorList>
            <person name="Rodrigo-Torres L."/>
            <person name="Arahal R. D."/>
            <person name="Lucena T."/>
        </authorList>
    </citation>
    <scope>NUCLEOTIDE SEQUENCE</scope>
    <source>
        <strain evidence="2">CECT 8419</strain>
    </source>
</reference>
<dbReference type="EMBL" id="CAKLPZ010000001">
    <property type="protein sequence ID" value="CAH0999201.1"/>
    <property type="molecule type" value="Genomic_DNA"/>
</dbReference>
<protein>
    <recommendedName>
        <fullName evidence="1">HMA domain-containing protein</fullName>
    </recommendedName>
</protein>
<dbReference type="Gene3D" id="3.30.70.100">
    <property type="match status" value="1"/>
</dbReference>
<gene>
    <name evidence="2" type="ORF">LEM8419_00498</name>
</gene>
<comment type="caution">
    <text evidence="2">The sequence shown here is derived from an EMBL/GenBank/DDBJ whole genome shotgun (WGS) entry which is preliminary data.</text>
</comment>